<proteinExistence type="predicted"/>
<feature type="compositionally biased region" description="Low complexity" evidence="1">
    <location>
        <begin position="341"/>
        <end position="350"/>
    </location>
</feature>
<dbReference type="AlphaFoldDB" id="A0A4S4L2D4"/>
<sequence length="446" mass="47479">MPLSRTQLATPIPTRESTHASQKQLCARRGSVSAPDPHGTRTTPPPRNALSRLTVVRVPPPKICSEEVKNSGRKVLARQGPTSPTRLSFASASFSLPSPTSAQPLRSLSPSPSIPSPKLSSTASAPSSPCPLHRLSPNQIYDLAKVSSKPAANMIGAGGASPASPASFVQLVEGVYLPFVDRPSEVHALISNGENAKLMVLFSKALPPASENHLPVNLAVSPAAWTFNDLKYWLSQIPRTEVNDLEWVRGLQCAILPRSEVLWERMKGMLGVPHELDVSSLHLSQVKGAHDEYTISINEIHTVPFLPVAQLDDISEAAEDSAGPADAAHYIVGLRMSTSFSVSSRPLPSSDANSSLRPRVRTSSQTSIPAKSSPLVPKAQSPSSTPSPSSSSLRVLQTQRLGIPHAPTQAIRTRSVLPPSRNTASPMFPASFAQLRVPPMSLSSAA</sequence>
<comment type="caution">
    <text evidence="2">The sequence shown here is derived from an EMBL/GenBank/DDBJ whole genome shotgun (WGS) entry which is preliminary data.</text>
</comment>
<reference evidence="2 3" key="1">
    <citation type="submission" date="2019-02" db="EMBL/GenBank/DDBJ databases">
        <title>Genome sequencing of the rare red list fungi Phellinidium pouzarii.</title>
        <authorList>
            <person name="Buettner E."/>
            <person name="Kellner H."/>
        </authorList>
    </citation>
    <scope>NUCLEOTIDE SEQUENCE [LARGE SCALE GENOMIC DNA]</scope>
    <source>
        <strain evidence="2 3">DSM 108285</strain>
    </source>
</reference>
<accession>A0A4S4L2D4</accession>
<feature type="compositionally biased region" description="Low complexity" evidence="1">
    <location>
        <begin position="381"/>
        <end position="392"/>
    </location>
</feature>
<feature type="region of interest" description="Disordered" evidence="1">
    <location>
        <begin position="341"/>
        <end position="425"/>
    </location>
</feature>
<protein>
    <submittedName>
        <fullName evidence="2">Uncharacterized protein</fullName>
    </submittedName>
</protein>
<dbReference type="Proteomes" id="UP000308199">
    <property type="component" value="Unassembled WGS sequence"/>
</dbReference>
<keyword evidence="3" id="KW-1185">Reference proteome</keyword>
<evidence type="ECO:0000313" key="3">
    <source>
        <dbReference type="Proteomes" id="UP000308199"/>
    </source>
</evidence>
<evidence type="ECO:0000313" key="2">
    <source>
        <dbReference type="EMBL" id="THH05414.1"/>
    </source>
</evidence>
<evidence type="ECO:0000256" key="1">
    <source>
        <dbReference type="SAM" id="MobiDB-lite"/>
    </source>
</evidence>
<dbReference type="EMBL" id="SGPK01000263">
    <property type="protein sequence ID" value="THH05414.1"/>
    <property type="molecule type" value="Genomic_DNA"/>
</dbReference>
<feature type="compositionally biased region" description="Polar residues" evidence="1">
    <location>
        <begin position="351"/>
        <end position="370"/>
    </location>
</feature>
<feature type="region of interest" description="Disordered" evidence="1">
    <location>
        <begin position="1"/>
        <end position="131"/>
    </location>
</feature>
<dbReference type="OrthoDB" id="2591449at2759"/>
<feature type="compositionally biased region" description="Low complexity" evidence="1">
    <location>
        <begin position="87"/>
        <end position="131"/>
    </location>
</feature>
<name>A0A4S4L2D4_9AGAM</name>
<gene>
    <name evidence="2" type="ORF">EW145_g4812</name>
</gene>
<organism evidence="2 3">
    <name type="scientific">Phellinidium pouzarii</name>
    <dbReference type="NCBI Taxonomy" id="167371"/>
    <lineage>
        <taxon>Eukaryota</taxon>
        <taxon>Fungi</taxon>
        <taxon>Dikarya</taxon>
        <taxon>Basidiomycota</taxon>
        <taxon>Agaricomycotina</taxon>
        <taxon>Agaricomycetes</taxon>
        <taxon>Hymenochaetales</taxon>
        <taxon>Hymenochaetaceae</taxon>
        <taxon>Phellinidium</taxon>
    </lineage>
</organism>